<evidence type="ECO:0000313" key="4">
    <source>
        <dbReference type="Proteomes" id="UP000012317"/>
    </source>
</evidence>
<protein>
    <submittedName>
        <fullName evidence="3">Cysteine desulfurase sulfur acceptor subunit SufE</fullName>
    </submittedName>
</protein>
<dbReference type="EMBL" id="APLF01000007">
    <property type="protein sequence ID" value="EMY81197.1"/>
    <property type="molecule type" value="Genomic_DNA"/>
</dbReference>
<accession>N1WVF7</accession>
<dbReference type="PANTHER" id="PTHR43597:SF5">
    <property type="entry name" value="SUFE-LIKE PROTEIN 2, CHLOROPLASTIC"/>
    <property type="match status" value="1"/>
</dbReference>
<dbReference type="Gene3D" id="3.90.1010.10">
    <property type="match status" value="1"/>
</dbReference>
<dbReference type="PATRIC" id="fig|1189619.4.peg.1679"/>
<proteinExistence type="inferred from homology"/>
<evidence type="ECO:0000313" key="3">
    <source>
        <dbReference type="EMBL" id="EMY81197.1"/>
    </source>
</evidence>
<organism evidence="3 4">
    <name type="scientific">Psychroflexus gondwanensis ACAM 44</name>
    <dbReference type="NCBI Taxonomy" id="1189619"/>
    <lineage>
        <taxon>Bacteria</taxon>
        <taxon>Pseudomonadati</taxon>
        <taxon>Bacteroidota</taxon>
        <taxon>Flavobacteriia</taxon>
        <taxon>Flavobacteriales</taxon>
        <taxon>Flavobacteriaceae</taxon>
        <taxon>Psychroflexus</taxon>
    </lineage>
</organism>
<keyword evidence="4" id="KW-1185">Reference proteome</keyword>
<dbReference type="PANTHER" id="PTHR43597">
    <property type="entry name" value="SULFUR ACCEPTOR PROTEIN CSDE"/>
    <property type="match status" value="1"/>
</dbReference>
<reference evidence="3 4" key="1">
    <citation type="journal article" date="2014" name="Genome Biol. Evol.">
        <title>Extensive gene acquisition in the extremely psychrophilic bacterial species Psychroflexus torquis and the link to sea-ice ecosystem specialism.</title>
        <authorList>
            <person name="Feng S."/>
            <person name="Powell S.M."/>
            <person name="Wilson R."/>
            <person name="Bowman J.P."/>
        </authorList>
    </citation>
    <scope>NUCLEOTIDE SEQUENCE [LARGE SCALE GENOMIC DNA]</scope>
    <source>
        <strain evidence="3 4">ACAM 44</strain>
    </source>
</reference>
<name>N1WVF7_9FLAO</name>
<evidence type="ECO:0000259" key="2">
    <source>
        <dbReference type="Pfam" id="PF02657"/>
    </source>
</evidence>
<evidence type="ECO:0000256" key="1">
    <source>
        <dbReference type="ARBA" id="ARBA00010282"/>
    </source>
</evidence>
<comment type="caution">
    <text evidence="3">The sequence shown here is derived from an EMBL/GenBank/DDBJ whole genome shotgun (WGS) entry which is preliminary data.</text>
</comment>
<dbReference type="InterPro" id="IPR003808">
    <property type="entry name" value="Fe-S_metab-assoc_dom"/>
</dbReference>
<dbReference type="RefSeq" id="WP_003439675.1">
    <property type="nucleotide sequence ID" value="NZ_APLF01000007.1"/>
</dbReference>
<dbReference type="SUPFAM" id="SSF82649">
    <property type="entry name" value="SufE/NifU"/>
    <property type="match status" value="1"/>
</dbReference>
<dbReference type="eggNOG" id="COG2166">
    <property type="taxonomic scope" value="Bacteria"/>
</dbReference>
<dbReference type="Proteomes" id="UP000012317">
    <property type="component" value="Unassembled WGS sequence"/>
</dbReference>
<gene>
    <name evidence="3" type="ORF">pgond44_08160</name>
</gene>
<dbReference type="STRING" id="1189619.pgond44_08160"/>
<feature type="domain" description="Fe-S metabolism associated" evidence="2">
    <location>
        <begin position="12"/>
        <end position="131"/>
    </location>
</feature>
<sequence length="143" mass="16436">MSNIQERQKEIVEEFSIFEDWMDRYEYMIDLGKSLPLIEDQYKTDENIIKGCQSRVWVYGAMDNDKLDFTADSDAIITKGIIAILIRVFSGQKPEDIIGANTDFIDEIGLKEHLSPNRANGLVSMIKQMKMYAIAYNSQQNKA</sequence>
<comment type="similarity">
    <text evidence="1">Belongs to the SufE family.</text>
</comment>
<dbReference type="AlphaFoldDB" id="N1WVF7"/>
<dbReference type="Pfam" id="PF02657">
    <property type="entry name" value="SufE"/>
    <property type="match status" value="1"/>
</dbReference>